<dbReference type="PRINTS" id="PR00103">
    <property type="entry name" value="CAMPKINASE"/>
</dbReference>
<dbReference type="SUPFAM" id="SSF82689">
    <property type="entry name" value="Mechanosensitive channel protein MscS (YggB), C-terminal domain"/>
    <property type="match status" value="1"/>
</dbReference>
<proteinExistence type="predicted"/>
<dbReference type="RefSeq" id="WP_394838894.1">
    <property type="nucleotide sequence ID" value="NZ_CP089929.1"/>
</dbReference>
<dbReference type="InterPro" id="IPR014710">
    <property type="entry name" value="RmlC-like_jellyroll"/>
</dbReference>
<feature type="transmembrane region" description="Helical" evidence="6">
    <location>
        <begin position="42"/>
        <end position="64"/>
    </location>
</feature>
<dbReference type="PANTHER" id="PTHR30221:SF1">
    <property type="entry name" value="SMALL-CONDUCTANCE MECHANOSENSITIVE CHANNEL"/>
    <property type="match status" value="1"/>
</dbReference>
<dbReference type="SMART" id="SM00100">
    <property type="entry name" value="cNMP"/>
    <property type="match status" value="1"/>
</dbReference>
<evidence type="ECO:0000256" key="4">
    <source>
        <dbReference type="ARBA" id="ARBA00022989"/>
    </source>
</evidence>
<organism evidence="8 9">
    <name type="scientific">Pendulispora rubella</name>
    <dbReference type="NCBI Taxonomy" id="2741070"/>
    <lineage>
        <taxon>Bacteria</taxon>
        <taxon>Pseudomonadati</taxon>
        <taxon>Myxococcota</taxon>
        <taxon>Myxococcia</taxon>
        <taxon>Myxococcales</taxon>
        <taxon>Sorangiineae</taxon>
        <taxon>Pendulisporaceae</taxon>
        <taxon>Pendulispora</taxon>
    </lineage>
</organism>
<evidence type="ECO:0000259" key="7">
    <source>
        <dbReference type="PROSITE" id="PS50042"/>
    </source>
</evidence>
<keyword evidence="2" id="KW-1003">Cell membrane</keyword>
<reference evidence="8" key="1">
    <citation type="submission" date="2021-12" db="EMBL/GenBank/DDBJ databases">
        <title>Discovery of the Pendulisporaceae a myxobacterial family with distinct sporulation behavior and unique specialized metabolism.</title>
        <authorList>
            <person name="Garcia R."/>
            <person name="Popoff A."/>
            <person name="Bader C.D."/>
            <person name="Loehr J."/>
            <person name="Walesch S."/>
            <person name="Walt C."/>
            <person name="Boldt J."/>
            <person name="Bunk B."/>
            <person name="Haeckl F.J.F.P.J."/>
            <person name="Gunesch A.P."/>
            <person name="Birkelbach J."/>
            <person name="Nuebel U."/>
            <person name="Pietschmann T."/>
            <person name="Bach T."/>
            <person name="Mueller R."/>
        </authorList>
    </citation>
    <scope>NUCLEOTIDE SEQUENCE</scope>
    <source>
        <strain evidence="8">MSr11367</strain>
    </source>
</reference>
<comment type="subcellular location">
    <subcellularLocation>
        <location evidence="1">Cell membrane</location>
        <topology evidence="1">Multi-pass membrane protein</topology>
    </subcellularLocation>
</comment>
<dbReference type="PROSITE" id="PS50042">
    <property type="entry name" value="CNMP_BINDING_3"/>
    <property type="match status" value="1"/>
</dbReference>
<dbReference type="Gene3D" id="2.30.30.60">
    <property type="match status" value="1"/>
</dbReference>
<dbReference type="PANTHER" id="PTHR30221">
    <property type="entry name" value="SMALL-CONDUCTANCE MECHANOSENSITIVE CHANNEL"/>
    <property type="match status" value="1"/>
</dbReference>
<keyword evidence="3 6" id="KW-0812">Transmembrane</keyword>
<sequence>MGGLPELLEGWSFVPIGAVVVLVAYLVNRFAPQSRRLMRRTLALYGVFVLLYGIAILLTKAGFTAWGPRFQIGADLFEAFTMVALAGFVVFDFLLPRMKVDLVSITSDIILGIAYVVTTIGVAHEAGMDPSSVLGASALVSAVVALSLQATLGNILGGVALQLDGSIHVGDAITLENGRSGQVKEIRWRHTVLETKEWDTIIVPNASLLAQNITILGKRENEPLQRRVSVFFHVDFRFPPQRVIRVVEEAITATPIPEVAASPKPSVVCVDLARPGGDSFAYYSARYWLTDLGADESTASQVRARIHAALRRASIPLARPAQTVFLTTEDNAVEKTARARSRRLDAVRAMELFHGLTDEEKSAVADRLHFTPYAAGETITRQGNTAHWLYLVTQGRVEVRTHADGLSHAVATVDGPDFFGEMALMTGEMRTADVVAVTDVECYRLDRGAFEEILQKRPEVADDMSQTIARRRVALTASRDGLDHASKREREAREQQRILSKIRDFFGLSE</sequence>
<evidence type="ECO:0000256" key="3">
    <source>
        <dbReference type="ARBA" id="ARBA00022692"/>
    </source>
</evidence>
<evidence type="ECO:0000256" key="6">
    <source>
        <dbReference type="SAM" id="Phobius"/>
    </source>
</evidence>
<dbReference type="CDD" id="cd00038">
    <property type="entry name" value="CAP_ED"/>
    <property type="match status" value="1"/>
</dbReference>
<keyword evidence="9" id="KW-1185">Reference proteome</keyword>
<dbReference type="InterPro" id="IPR045275">
    <property type="entry name" value="MscS_archaea/bacteria_type"/>
</dbReference>
<dbReference type="Pfam" id="PF00027">
    <property type="entry name" value="cNMP_binding"/>
    <property type="match status" value="1"/>
</dbReference>
<dbReference type="Pfam" id="PF00924">
    <property type="entry name" value="MS_channel_2nd"/>
    <property type="match status" value="1"/>
</dbReference>
<evidence type="ECO:0000313" key="9">
    <source>
        <dbReference type="Proteomes" id="UP001374803"/>
    </source>
</evidence>
<name>A0ABZ2LH60_9BACT</name>
<evidence type="ECO:0000256" key="5">
    <source>
        <dbReference type="ARBA" id="ARBA00023136"/>
    </source>
</evidence>
<keyword evidence="5 6" id="KW-0472">Membrane</keyword>
<protein>
    <submittedName>
        <fullName evidence="8">Mechanosensitive ion channel family protein</fullName>
    </submittedName>
</protein>
<dbReference type="Proteomes" id="UP001374803">
    <property type="component" value="Chromosome"/>
</dbReference>
<accession>A0ABZ2LH60</accession>
<feature type="domain" description="Cyclic nucleotide-binding" evidence="7">
    <location>
        <begin position="352"/>
        <end position="471"/>
    </location>
</feature>
<keyword evidence="4 6" id="KW-1133">Transmembrane helix</keyword>
<dbReference type="Gene3D" id="3.30.70.100">
    <property type="match status" value="1"/>
</dbReference>
<dbReference type="EMBL" id="CP089983">
    <property type="protein sequence ID" value="WXB09223.1"/>
    <property type="molecule type" value="Genomic_DNA"/>
</dbReference>
<dbReference type="InterPro" id="IPR006685">
    <property type="entry name" value="MscS_channel_2nd"/>
</dbReference>
<dbReference type="SUPFAM" id="SSF50182">
    <property type="entry name" value="Sm-like ribonucleoproteins"/>
    <property type="match status" value="1"/>
</dbReference>
<dbReference type="InterPro" id="IPR000595">
    <property type="entry name" value="cNMP-bd_dom"/>
</dbReference>
<dbReference type="InterPro" id="IPR023408">
    <property type="entry name" value="MscS_beta-dom_sf"/>
</dbReference>
<dbReference type="InterPro" id="IPR018488">
    <property type="entry name" value="cNMP-bd_CS"/>
</dbReference>
<evidence type="ECO:0000256" key="1">
    <source>
        <dbReference type="ARBA" id="ARBA00004651"/>
    </source>
</evidence>
<dbReference type="InterPro" id="IPR011066">
    <property type="entry name" value="MscS_channel_C_sf"/>
</dbReference>
<dbReference type="Gene3D" id="2.60.120.10">
    <property type="entry name" value="Jelly Rolls"/>
    <property type="match status" value="1"/>
</dbReference>
<feature type="transmembrane region" description="Helical" evidence="6">
    <location>
        <begin position="102"/>
        <end position="122"/>
    </location>
</feature>
<evidence type="ECO:0000256" key="2">
    <source>
        <dbReference type="ARBA" id="ARBA00022475"/>
    </source>
</evidence>
<dbReference type="SUPFAM" id="SSF51206">
    <property type="entry name" value="cAMP-binding domain-like"/>
    <property type="match status" value="1"/>
</dbReference>
<feature type="transmembrane region" description="Helical" evidence="6">
    <location>
        <begin position="12"/>
        <end position="30"/>
    </location>
</feature>
<gene>
    <name evidence="8" type="ORF">LVJ94_18555</name>
</gene>
<dbReference type="InterPro" id="IPR018490">
    <property type="entry name" value="cNMP-bd_dom_sf"/>
</dbReference>
<dbReference type="PROSITE" id="PS00889">
    <property type="entry name" value="CNMP_BINDING_2"/>
    <property type="match status" value="1"/>
</dbReference>
<evidence type="ECO:0000313" key="8">
    <source>
        <dbReference type="EMBL" id="WXB09223.1"/>
    </source>
</evidence>
<dbReference type="InterPro" id="IPR010920">
    <property type="entry name" value="LSM_dom_sf"/>
</dbReference>
<feature type="transmembrane region" description="Helical" evidence="6">
    <location>
        <begin position="76"/>
        <end position="95"/>
    </location>
</feature>